<evidence type="ECO:0000256" key="5">
    <source>
        <dbReference type="ARBA" id="ARBA00022559"/>
    </source>
</evidence>
<dbReference type="Pfam" id="PF00199">
    <property type="entry name" value="Catalase"/>
    <property type="match status" value="1"/>
</dbReference>
<dbReference type="InterPro" id="IPR020835">
    <property type="entry name" value="Catalase_sf"/>
</dbReference>
<keyword evidence="6 13" id="KW-0349">Heme</keyword>
<dbReference type="GO" id="GO:0020037">
    <property type="term" value="F:heme binding"/>
    <property type="evidence" value="ECO:0007669"/>
    <property type="project" value="InterPro"/>
</dbReference>
<dbReference type="Gene3D" id="2.40.180.10">
    <property type="entry name" value="Catalase core domain"/>
    <property type="match status" value="1"/>
</dbReference>
<evidence type="ECO:0000256" key="8">
    <source>
        <dbReference type="ARBA" id="ARBA00023002"/>
    </source>
</evidence>
<evidence type="ECO:0000256" key="11">
    <source>
        <dbReference type="ARBA" id="ARBA00023324"/>
    </source>
</evidence>
<comment type="catalytic activity">
    <reaction evidence="14">
        <text>2 H2O2 = O2 + 2 H2O</text>
        <dbReference type="Rhea" id="RHEA:20309"/>
        <dbReference type="ChEBI" id="CHEBI:15377"/>
        <dbReference type="ChEBI" id="CHEBI:15379"/>
        <dbReference type="ChEBI" id="CHEBI:16240"/>
        <dbReference type="EC" id="1.11.1.6"/>
    </reaction>
</comment>
<evidence type="ECO:0000256" key="7">
    <source>
        <dbReference type="ARBA" id="ARBA00022723"/>
    </source>
</evidence>
<evidence type="ECO:0000256" key="9">
    <source>
        <dbReference type="ARBA" id="ARBA00023004"/>
    </source>
</evidence>
<gene>
    <name evidence="17" type="ORF">GDO81_006830</name>
</gene>
<sequence>MAGRCLYTPHYHSKTEQEAQCTQPELLTTGTGLPIGNKTSSLTVGPRGPMLLQDGIFIEEMAHFVRERIPERVVHARGAGAFGYFKVTNDVTNYCKAKVFEYIGKKTPVAVRFSTTTGESGTSDLVRDPRGFAVKFYTEHGNWDIVGNNTPIFFVRDPILFPSLSHAQKRNPQTHRKDPNMLWDFLSLRPETLHEVTHLFTDRGIPDGFRFMHGFSNHAFRLVNAKGEAVYAKFHYLSNQGVKNLSKAAAKALAGTTPDYAFKDLSDAIDRGDFPSWTLYIQVMTLEQAKNLPFNPFDITKVWYHSEFPLIEIGTFTLNRNPVNYFAEVEQIAFSPDKLVPGIEPSPDKVLHARMFSYPDAQRYRIGVNYQQLPVNRPKQSKVANMERDGAMALGDNQGNAPNYYPNSFGCLRDSREFLESTTCLCGDVARHEDSDDNVSQVRKFYLEVLSEDERQHLCENIAESLSGAQPIVQKRAVKNFTDVHPIMGTSDGRTGETGSAKKAQAPQTIISLY</sequence>
<feature type="binding site" description="axial binding residue" evidence="13">
    <location>
        <position position="358"/>
    </location>
    <ligand>
        <name>heme</name>
        <dbReference type="ChEBI" id="CHEBI:30413"/>
    </ligand>
    <ligandPart>
        <name>Fe</name>
        <dbReference type="ChEBI" id="CHEBI:18248"/>
    </ligandPart>
</feature>
<dbReference type="GO" id="GO:0042542">
    <property type="term" value="P:response to hydrogen peroxide"/>
    <property type="evidence" value="ECO:0007669"/>
    <property type="project" value="TreeGrafter"/>
</dbReference>
<dbReference type="GO" id="GO:0005782">
    <property type="term" value="C:peroxisomal matrix"/>
    <property type="evidence" value="ECO:0007669"/>
    <property type="project" value="UniProtKB-SubCell"/>
</dbReference>
<evidence type="ECO:0000256" key="2">
    <source>
        <dbReference type="ARBA" id="ARBA00004253"/>
    </source>
</evidence>
<feature type="active site" evidence="12">
    <location>
        <position position="75"/>
    </location>
</feature>
<dbReference type="InterPro" id="IPR011614">
    <property type="entry name" value="Catalase_core"/>
</dbReference>
<dbReference type="GO" id="GO:0042744">
    <property type="term" value="P:hydrogen peroxide catabolic process"/>
    <property type="evidence" value="ECO:0007669"/>
    <property type="project" value="UniProtKB-KW"/>
</dbReference>
<dbReference type="Pfam" id="PF06628">
    <property type="entry name" value="Catalase-rel"/>
    <property type="match status" value="1"/>
</dbReference>
<dbReference type="InterPro" id="IPR002226">
    <property type="entry name" value="Catalase_haem_BS"/>
</dbReference>
<dbReference type="PROSITE" id="PS51402">
    <property type="entry name" value="CATALASE_3"/>
    <property type="match status" value="1"/>
</dbReference>
<evidence type="ECO:0000256" key="1">
    <source>
        <dbReference type="ARBA" id="ARBA00001937"/>
    </source>
</evidence>
<evidence type="ECO:0000313" key="18">
    <source>
        <dbReference type="Proteomes" id="UP000824782"/>
    </source>
</evidence>
<comment type="similarity">
    <text evidence="3 14">Belongs to the catalase family.</text>
</comment>
<dbReference type="GO" id="GO:0004096">
    <property type="term" value="F:catalase activity"/>
    <property type="evidence" value="ECO:0007669"/>
    <property type="project" value="UniProtKB-EC"/>
</dbReference>
<dbReference type="SUPFAM" id="SSF56634">
    <property type="entry name" value="Heme-dependent catalase-like"/>
    <property type="match status" value="1"/>
</dbReference>
<dbReference type="Proteomes" id="UP000824782">
    <property type="component" value="Unassembled WGS sequence"/>
</dbReference>
<dbReference type="PANTHER" id="PTHR11465:SF68">
    <property type="entry name" value="CATALASE"/>
    <property type="match status" value="1"/>
</dbReference>
<dbReference type="InterPro" id="IPR024711">
    <property type="entry name" value="Catalase_clade1/3"/>
</dbReference>
<dbReference type="AlphaFoldDB" id="A0AAV7D145"/>
<evidence type="ECO:0000256" key="6">
    <source>
        <dbReference type="ARBA" id="ARBA00022617"/>
    </source>
</evidence>
<comment type="caution">
    <text evidence="17">The sequence shown here is derived from an EMBL/GenBank/DDBJ whole genome shotgun (WGS) entry which is preliminary data.</text>
</comment>
<proteinExistence type="inferred from homology"/>
<feature type="domain" description="Catalase core" evidence="16">
    <location>
        <begin position="28"/>
        <end position="413"/>
    </location>
</feature>
<dbReference type="PRINTS" id="PR00067">
    <property type="entry name" value="CATALASE"/>
</dbReference>
<evidence type="ECO:0000256" key="13">
    <source>
        <dbReference type="PIRSR" id="PIRSR038928-2"/>
    </source>
</evidence>
<dbReference type="PIRSF" id="PIRSF038928">
    <property type="entry name" value="Catalase_clade1-3"/>
    <property type="match status" value="1"/>
</dbReference>
<evidence type="ECO:0000256" key="3">
    <source>
        <dbReference type="ARBA" id="ARBA00005329"/>
    </source>
</evidence>
<accession>A0AAV7D145</accession>
<dbReference type="PANTHER" id="PTHR11465">
    <property type="entry name" value="CATALASE"/>
    <property type="match status" value="1"/>
</dbReference>
<keyword evidence="11 14" id="KW-0376">Hydrogen peroxide</keyword>
<protein>
    <recommendedName>
        <fullName evidence="4 14">Catalase</fullName>
        <ecNumber evidence="14">1.11.1.6</ecNumber>
    </recommendedName>
</protein>
<evidence type="ECO:0000313" key="17">
    <source>
        <dbReference type="EMBL" id="KAG8590654.1"/>
    </source>
</evidence>
<dbReference type="EC" id="1.11.1.6" evidence="14"/>
<dbReference type="PROSITE" id="PS00437">
    <property type="entry name" value="CATALASE_1"/>
    <property type="match status" value="1"/>
</dbReference>
<keyword evidence="7 13" id="KW-0479">Metal-binding</keyword>
<dbReference type="InterPro" id="IPR024708">
    <property type="entry name" value="Catalase_AS"/>
</dbReference>
<dbReference type="InterPro" id="IPR018028">
    <property type="entry name" value="Catalase"/>
</dbReference>
<dbReference type="SMART" id="SM01060">
    <property type="entry name" value="Catalase"/>
    <property type="match status" value="1"/>
</dbReference>
<reference evidence="17" key="1">
    <citation type="thesis" date="2020" institute="ProQuest LLC" country="789 East Eisenhower Parkway, Ann Arbor, MI, USA">
        <title>Comparative Genomics and Chromosome Evolution.</title>
        <authorList>
            <person name="Mudd A.B."/>
        </authorList>
    </citation>
    <scope>NUCLEOTIDE SEQUENCE</scope>
    <source>
        <strain evidence="17">237g6f4</strain>
        <tissue evidence="17">Blood</tissue>
    </source>
</reference>
<organism evidence="17 18">
    <name type="scientific">Engystomops pustulosus</name>
    <name type="common">Tungara frog</name>
    <name type="synonym">Physalaemus pustulosus</name>
    <dbReference type="NCBI Taxonomy" id="76066"/>
    <lineage>
        <taxon>Eukaryota</taxon>
        <taxon>Metazoa</taxon>
        <taxon>Chordata</taxon>
        <taxon>Craniata</taxon>
        <taxon>Vertebrata</taxon>
        <taxon>Euteleostomi</taxon>
        <taxon>Amphibia</taxon>
        <taxon>Batrachia</taxon>
        <taxon>Anura</taxon>
        <taxon>Neobatrachia</taxon>
        <taxon>Hyloidea</taxon>
        <taxon>Leptodactylidae</taxon>
        <taxon>Leiuperinae</taxon>
        <taxon>Engystomops</taxon>
    </lineage>
</organism>
<keyword evidence="8 14" id="KW-0560">Oxidoreductase</keyword>
<evidence type="ECO:0000256" key="14">
    <source>
        <dbReference type="RuleBase" id="RU000498"/>
    </source>
</evidence>
<comment type="subcellular location">
    <subcellularLocation>
        <location evidence="2">Peroxisome matrix</location>
    </subcellularLocation>
</comment>
<dbReference type="FunFam" id="2.40.180.10:FF:000001">
    <property type="entry name" value="Catalase"/>
    <property type="match status" value="1"/>
</dbReference>
<dbReference type="PROSITE" id="PS00438">
    <property type="entry name" value="CATALASE_2"/>
    <property type="match status" value="1"/>
</dbReference>
<dbReference type="GO" id="GO:0005739">
    <property type="term" value="C:mitochondrion"/>
    <property type="evidence" value="ECO:0007669"/>
    <property type="project" value="TreeGrafter"/>
</dbReference>
<keyword evidence="5 14" id="KW-0575">Peroxidase</keyword>
<name>A0AAV7D145_ENGPU</name>
<evidence type="ECO:0000256" key="4">
    <source>
        <dbReference type="ARBA" id="ARBA00014132"/>
    </source>
</evidence>
<evidence type="ECO:0000256" key="10">
    <source>
        <dbReference type="ARBA" id="ARBA00023140"/>
    </source>
</evidence>
<dbReference type="GO" id="GO:0046872">
    <property type="term" value="F:metal ion binding"/>
    <property type="evidence" value="ECO:0007669"/>
    <property type="project" value="UniProtKB-KW"/>
</dbReference>
<keyword evidence="10" id="KW-0576">Peroxisome</keyword>
<feature type="active site" evidence="12">
    <location>
        <position position="148"/>
    </location>
</feature>
<keyword evidence="9 13" id="KW-0408">Iron</keyword>
<dbReference type="EMBL" id="WNYA01000002">
    <property type="protein sequence ID" value="KAG8590654.1"/>
    <property type="molecule type" value="Genomic_DNA"/>
</dbReference>
<dbReference type="InterPro" id="IPR010582">
    <property type="entry name" value="Catalase_immune_responsive"/>
</dbReference>
<comment type="cofactor">
    <cofactor evidence="1">
        <name>NADP(+)</name>
        <dbReference type="ChEBI" id="CHEBI:58349"/>
    </cofactor>
</comment>
<evidence type="ECO:0000256" key="12">
    <source>
        <dbReference type="PIRSR" id="PIRSR038928-1"/>
    </source>
</evidence>
<evidence type="ECO:0000256" key="15">
    <source>
        <dbReference type="RuleBase" id="RU004142"/>
    </source>
</evidence>
<comment type="cofactor">
    <cofactor evidence="13">
        <name>heme</name>
        <dbReference type="ChEBI" id="CHEBI:30413"/>
    </cofactor>
</comment>
<comment type="function">
    <text evidence="15">Catalyzes the degradation of hydrogen peroxide (H(2)O(2)) generated by peroxisomal oxidases to water and oxygen, thereby protecting cells from the toxic effects of hydrogen peroxide.</text>
</comment>
<keyword evidence="18" id="KW-1185">Reference proteome</keyword>
<evidence type="ECO:0000259" key="16">
    <source>
        <dbReference type="SMART" id="SM01060"/>
    </source>
</evidence>